<evidence type="ECO:0000256" key="4">
    <source>
        <dbReference type="SAM" id="Coils"/>
    </source>
</evidence>
<dbReference type="InterPro" id="IPR009430">
    <property type="entry name" value="GvpL/GvpF"/>
</dbReference>
<accession>A0A5J4KG93</accession>
<comment type="caution">
    <text evidence="6">The sequence shown here is derived from an EMBL/GenBank/DDBJ whole genome shotgun (WGS) entry which is preliminary data.</text>
</comment>
<comment type="subcellular location">
    <subcellularLocation>
        <location evidence="2">Gas vesicle</location>
    </subcellularLocation>
</comment>
<dbReference type="EMBL" id="BKZW01000001">
    <property type="protein sequence ID" value="GER86465.1"/>
    <property type="molecule type" value="Genomic_DNA"/>
</dbReference>
<evidence type="ECO:0000313" key="7">
    <source>
        <dbReference type="Proteomes" id="UP000326912"/>
    </source>
</evidence>
<dbReference type="Proteomes" id="UP000326912">
    <property type="component" value="Unassembled WGS sequence"/>
</dbReference>
<dbReference type="RefSeq" id="WP_151754597.1">
    <property type="nucleotide sequence ID" value="NZ_BKZW01000001.1"/>
</dbReference>
<sequence length="367" mass="41141">MEHIEQTMDKAHSASESTKKPRKQEPAAKLIALLEQCQKDIQTTEQRLAEAQLQLELTRSRLSTLQGEIIQSYASPPQTDPIPLATVEHIQETPATEPIYPTYGLYAYGLVKKSPGQLDIPGIDTKNKVYPVKGSGICVMVSEINISQFQEQVKNLYAVLAQTPGVVNNEDGAILQAHEHVIDTIMQHTTIVPLKFGTILKDKRAAVKLLVEQGEDFKALLAKFEGKVECGLKVYVDIQVAIQHITRHDPELARQQEQQESLSKGTAYLFARKREEQLKDRANAELSRIGEHIFTTFGTAAFEMKQNDLLAQKVTGKKKEMILNAAYLVGRDNVVAFQEQAKKITAQYSPLELELEFSGPWPPYNFM</sequence>
<keyword evidence="4" id="KW-0175">Coiled coil</keyword>
<dbReference type="PANTHER" id="PTHR36852">
    <property type="entry name" value="PROTEIN GVPL 2"/>
    <property type="match status" value="1"/>
</dbReference>
<dbReference type="PANTHER" id="PTHR36852:SF1">
    <property type="entry name" value="PROTEIN GVPL 2"/>
    <property type="match status" value="1"/>
</dbReference>
<comment type="similarity">
    <text evidence="3">Belongs to the gas vesicle GvpF/GvpL family.</text>
</comment>
<organism evidence="6 7">
    <name type="scientific">Dictyobacter vulcani</name>
    <dbReference type="NCBI Taxonomy" id="2607529"/>
    <lineage>
        <taxon>Bacteria</taxon>
        <taxon>Bacillati</taxon>
        <taxon>Chloroflexota</taxon>
        <taxon>Ktedonobacteria</taxon>
        <taxon>Ktedonobacterales</taxon>
        <taxon>Dictyobacteraceae</taxon>
        <taxon>Dictyobacter</taxon>
    </lineage>
</organism>
<evidence type="ECO:0000256" key="5">
    <source>
        <dbReference type="SAM" id="MobiDB-lite"/>
    </source>
</evidence>
<dbReference type="AlphaFoldDB" id="A0A5J4KG93"/>
<evidence type="ECO:0000313" key="6">
    <source>
        <dbReference type="EMBL" id="GER86465.1"/>
    </source>
</evidence>
<dbReference type="Pfam" id="PF06386">
    <property type="entry name" value="GvpL_GvpF"/>
    <property type="match status" value="1"/>
</dbReference>
<evidence type="ECO:0000256" key="2">
    <source>
        <dbReference type="ARBA" id="ARBA00035108"/>
    </source>
</evidence>
<keyword evidence="1" id="KW-0304">Gas vesicle</keyword>
<evidence type="ECO:0000256" key="3">
    <source>
        <dbReference type="ARBA" id="ARBA00035643"/>
    </source>
</evidence>
<feature type="region of interest" description="Disordered" evidence="5">
    <location>
        <begin position="1"/>
        <end position="26"/>
    </location>
</feature>
<dbReference type="GO" id="GO:0031412">
    <property type="term" value="P:gas vesicle organization"/>
    <property type="evidence" value="ECO:0007669"/>
    <property type="project" value="InterPro"/>
</dbReference>
<name>A0A5J4KG93_9CHLR</name>
<reference evidence="6 7" key="1">
    <citation type="submission" date="2019-10" db="EMBL/GenBank/DDBJ databases">
        <title>Dictyobacter vulcani sp. nov., within the class Ktedonobacteria, isolated from soil of volcanic Mt. Zao.</title>
        <authorList>
            <person name="Zheng Y."/>
            <person name="Wang C.M."/>
            <person name="Sakai Y."/>
            <person name="Abe K."/>
            <person name="Yokota A."/>
            <person name="Yabe S."/>
        </authorList>
    </citation>
    <scope>NUCLEOTIDE SEQUENCE [LARGE SCALE GENOMIC DNA]</scope>
    <source>
        <strain evidence="6 7">W12</strain>
    </source>
</reference>
<proteinExistence type="inferred from homology"/>
<gene>
    <name evidence="6" type="ORF">KDW_06270</name>
</gene>
<dbReference type="GO" id="GO:0031411">
    <property type="term" value="C:gas vesicle"/>
    <property type="evidence" value="ECO:0007669"/>
    <property type="project" value="UniProtKB-SubCell"/>
</dbReference>
<keyword evidence="7" id="KW-1185">Reference proteome</keyword>
<feature type="coiled-coil region" evidence="4">
    <location>
        <begin position="27"/>
        <end position="68"/>
    </location>
</feature>
<evidence type="ECO:0000256" key="1">
    <source>
        <dbReference type="ARBA" id="ARBA00022987"/>
    </source>
</evidence>
<protein>
    <recommendedName>
        <fullName evidence="8">Protein gvpL</fullName>
    </recommendedName>
</protein>
<evidence type="ECO:0008006" key="8">
    <source>
        <dbReference type="Google" id="ProtNLM"/>
    </source>
</evidence>